<protein>
    <submittedName>
        <fullName evidence="6">Flagellar basal-body rod protein FlgG</fullName>
    </submittedName>
</protein>
<reference evidence="6 7" key="1">
    <citation type="submission" date="2022-04" db="EMBL/GenBank/DDBJ databases">
        <title>Genome sequence of C. roseum typestrain.</title>
        <authorList>
            <person name="Poehlein A."/>
            <person name="Schoch T."/>
            <person name="Duerre P."/>
            <person name="Daniel R."/>
        </authorList>
    </citation>
    <scope>NUCLEOTIDE SEQUENCE [LARGE SCALE GENOMIC DNA]</scope>
    <source>
        <strain evidence="6 7">DSM 7320</strain>
    </source>
</reference>
<dbReference type="PANTHER" id="PTHR30435:SF19">
    <property type="entry name" value="FLAGELLAR BASAL-BODY ROD PROTEIN FLGG"/>
    <property type="match status" value="1"/>
</dbReference>
<dbReference type="InterPro" id="IPR020013">
    <property type="entry name" value="Flagellar_FlgE/F/G"/>
</dbReference>
<keyword evidence="6" id="KW-0966">Cell projection</keyword>
<feature type="domain" description="Flagellar basal-body/hook protein C-terminal" evidence="4">
    <location>
        <begin position="210"/>
        <end position="254"/>
    </location>
</feature>
<dbReference type="Pfam" id="PF06429">
    <property type="entry name" value="Flg_bbr_C"/>
    <property type="match status" value="1"/>
</dbReference>
<keyword evidence="2" id="KW-0975">Bacterial flagellum</keyword>
<dbReference type="Pfam" id="PF22692">
    <property type="entry name" value="LlgE_F_G_D1"/>
    <property type="match status" value="1"/>
</dbReference>
<evidence type="ECO:0000259" key="5">
    <source>
        <dbReference type="Pfam" id="PF22692"/>
    </source>
</evidence>
<accession>A0A1S8MDH8</accession>
<dbReference type="InterPro" id="IPR001444">
    <property type="entry name" value="Flag_bb_rod_N"/>
</dbReference>
<dbReference type="NCBIfam" id="TIGR03506">
    <property type="entry name" value="FlgEFG_subfam"/>
    <property type="match status" value="2"/>
</dbReference>
<proteinExistence type="inferred from homology"/>
<evidence type="ECO:0000313" key="7">
    <source>
        <dbReference type="Proteomes" id="UP000190951"/>
    </source>
</evidence>
<dbReference type="Proteomes" id="UP000190951">
    <property type="component" value="Chromosome"/>
</dbReference>
<keyword evidence="7" id="KW-1185">Reference proteome</keyword>
<dbReference type="InterPro" id="IPR053967">
    <property type="entry name" value="LlgE_F_G-like_D1"/>
</dbReference>
<organism evidence="6 7">
    <name type="scientific">Clostridium felsineum</name>
    <dbReference type="NCBI Taxonomy" id="36839"/>
    <lineage>
        <taxon>Bacteria</taxon>
        <taxon>Bacillati</taxon>
        <taxon>Bacillota</taxon>
        <taxon>Clostridia</taxon>
        <taxon>Eubacteriales</taxon>
        <taxon>Clostridiaceae</taxon>
        <taxon>Clostridium</taxon>
    </lineage>
</organism>
<evidence type="ECO:0000256" key="2">
    <source>
        <dbReference type="RuleBase" id="RU362116"/>
    </source>
</evidence>
<evidence type="ECO:0000256" key="1">
    <source>
        <dbReference type="ARBA" id="ARBA00009677"/>
    </source>
</evidence>
<keyword evidence="6" id="KW-0969">Cilium</keyword>
<name>A0A1S8MDH8_9CLOT</name>
<dbReference type="Pfam" id="PF00460">
    <property type="entry name" value="Flg_bb_rod"/>
    <property type="match status" value="1"/>
</dbReference>
<dbReference type="GO" id="GO:0071978">
    <property type="term" value="P:bacterial-type flagellum-dependent swarming motility"/>
    <property type="evidence" value="ECO:0007669"/>
    <property type="project" value="TreeGrafter"/>
</dbReference>
<feature type="domain" description="Flagellar hook protein FlgE/F/G-like D1" evidence="5">
    <location>
        <begin position="93"/>
        <end position="159"/>
    </location>
</feature>
<gene>
    <name evidence="6" type="primary">flgG_2</name>
    <name evidence="6" type="ORF">CROST_021060</name>
</gene>
<dbReference type="PANTHER" id="PTHR30435">
    <property type="entry name" value="FLAGELLAR PROTEIN"/>
    <property type="match status" value="1"/>
</dbReference>
<comment type="similarity">
    <text evidence="1 2">Belongs to the flagella basal body rod proteins family.</text>
</comment>
<dbReference type="STRING" id="84029.CROST_36880"/>
<dbReference type="InterPro" id="IPR037925">
    <property type="entry name" value="FlgE/F/G-like"/>
</dbReference>
<feature type="domain" description="Flagellar basal body rod protein N-terminal" evidence="3">
    <location>
        <begin position="7"/>
        <end position="35"/>
    </location>
</feature>
<dbReference type="EMBL" id="CP096983">
    <property type="protein sequence ID" value="URZ11389.1"/>
    <property type="molecule type" value="Genomic_DNA"/>
</dbReference>
<dbReference type="SUPFAM" id="SSF117143">
    <property type="entry name" value="Flagellar hook protein flgE"/>
    <property type="match status" value="1"/>
</dbReference>
<keyword evidence="6" id="KW-0282">Flagellum</keyword>
<comment type="subcellular location">
    <subcellularLocation>
        <location evidence="2">Bacterial flagellum basal body</location>
    </subcellularLocation>
</comment>
<dbReference type="InterPro" id="IPR010930">
    <property type="entry name" value="Flg_bb/hook_C_dom"/>
</dbReference>
<evidence type="ECO:0000259" key="4">
    <source>
        <dbReference type="Pfam" id="PF06429"/>
    </source>
</evidence>
<dbReference type="GO" id="GO:0009425">
    <property type="term" value="C:bacterial-type flagellum basal body"/>
    <property type="evidence" value="ECO:0007669"/>
    <property type="project" value="UniProtKB-SubCell"/>
</dbReference>
<evidence type="ECO:0000259" key="3">
    <source>
        <dbReference type="Pfam" id="PF00460"/>
    </source>
</evidence>
<evidence type="ECO:0000313" key="6">
    <source>
        <dbReference type="EMBL" id="URZ11389.1"/>
    </source>
</evidence>
<dbReference type="KEGG" id="crw:CROST_021060"/>
<dbReference type="RefSeq" id="WP_077832712.1">
    <property type="nucleotide sequence ID" value="NZ_CP096983.1"/>
</dbReference>
<dbReference type="AlphaFoldDB" id="A0A1S8MDH8"/>
<sequence length="256" mass="27975">MFRIMWNGVSGMAAEQEKLDAISNNLANMTTTGYKSETVGFSDLLYETLNRNGYPRVENDNNRYTGAGVKADEWIRDGSQGSLAPSDSKTALAIDGSGYFRVTMPNGSKAYERAGSFSVNPNGKIVDPNGNYLDIDYSVDPNTFKFTSDNVVVTQDGTVGIDNGQSTTNVGKINIYDVTGSDSMMSAGNSLFVPKPGVQVFQNNKASIYQNYLENSNVDLGTEMTDMITAQRAYQLNSKSLETGDNMWSIVNNMKR</sequence>